<evidence type="ECO:0008006" key="5">
    <source>
        <dbReference type="Google" id="ProtNLM"/>
    </source>
</evidence>
<evidence type="ECO:0000256" key="1">
    <source>
        <dbReference type="SAM" id="MobiDB-lite"/>
    </source>
</evidence>
<feature type="transmembrane region" description="Helical" evidence="2">
    <location>
        <begin position="95"/>
        <end position="115"/>
    </location>
</feature>
<dbReference type="GO" id="GO:0005783">
    <property type="term" value="C:endoplasmic reticulum"/>
    <property type="evidence" value="ECO:0007669"/>
    <property type="project" value="InterPro"/>
</dbReference>
<dbReference type="PANTHER" id="PTHR28112">
    <property type="entry name" value="SRP-INDEPENDENT TARGETING PROTEIN 3"/>
    <property type="match status" value="1"/>
</dbReference>
<feature type="compositionally biased region" description="Basic and acidic residues" evidence="1">
    <location>
        <begin position="232"/>
        <end position="253"/>
    </location>
</feature>
<feature type="region of interest" description="Disordered" evidence="1">
    <location>
        <begin position="35"/>
        <end position="55"/>
    </location>
</feature>
<reference evidence="3 4" key="3">
    <citation type="journal article" date="2015" name="Genome Announc.">
        <title>Draft Genome Sequence of the Archiascomycetous Yeast Saitoella complicata.</title>
        <authorList>
            <person name="Yamauchi K."/>
            <person name="Kondo S."/>
            <person name="Hamamoto M."/>
            <person name="Takahashi Y."/>
            <person name="Ogura Y."/>
            <person name="Hayashi T."/>
            <person name="Nishida H."/>
        </authorList>
    </citation>
    <scope>NUCLEOTIDE SEQUENCE [LARGE SCALE GENOMIC DNA]</scope>
    <source>
        <strain evidence="3 4">NRRL Y-17804</strain>
    </source>
</reference>
<keyword evidence="2" id="KW-1133">Transmembrane helix</keyword>
<dbReference type="Proteomes" id="UP000033140">
    <property type="component" value="Unassembled WGS sequence"/>
</dbReference>
<dbReference type="PANTHER" id="PTHR28112:SF1">
    <property type="entry name" value="SRP-INDEPENDENT TARGETING PROTEIN 3"/>
    <property type="match status" value="1"/>
</dbReference>
<dbReference type="Pfam" id="PF10032">
    <property type="entry name" value="Pho88"/>
    <property type="match status" value="1"/>
</dbReference>
<evidence type="ECO:0000313" key="4">
    <source>
        <dbReference type="Proteomes" id="UP000033140"/>
    </source>
</evidence>
<comment type="caution">
    <text evidence="3">The sequence shown here is derived from an EMBL/GenBank/DDBJ whole genome shotgun (WGS) entry which is preliminary data.</text>
</comment>
<dbReference type="EMBL" id="BACD03000003">
    <property type="protein sequence ID" value="GAO46224.1"/>
    <property type="molecule type" value="Genomic_DNA"/>
</dbReference>
<name>A0A0E9N8T0_SAICN</name>
<gene>
    <name evidence="3" type="ORF">G7K_0459-t1</name>
</gene>
<dbReference type="GO" id="GO:0005739">
    <property type="term" value="C:mitochondrion"/>
    <property type="evidence" value="ECO:0007669"/>
    <property type="project" value="TreeGrafter"/>
</dbReference>
<evidence type="ECO:0000313" key="3">
    <source>
        <dbReference type="EMBL" id="GAO46224.1"/>
    </source>
</evidence>
<keyword evidence="4" id="KW-1185">Reference proteome</keyword>
<evidence type="ECO:0000256" key="2">
    <source>
        <dbReference type="SAM" id="Phobius"/>
    </source>
</evidence>
<dbReference type="GO" id="GO:0045047">
    <property type="term" value="P:protein targeting to ER"/>
    <property type="evidence" value="ECO:0007669"/>
    <property type="project" value="InterPro"/>
</dbReference>
<feature type="region of interest" description="Disordered" evidence="1">
    <location>
        <begin position="231"/>
        <end position="253"/>
    </location>
</feature>
<dbReference type="OMA" id="MDYDIAD"/>
<sequence length="253" mass="28049">MPSKIRITLVHLYQLEFYSLPCQPPPDLAARVTRSTPARRASLGTSSNFTTNTNPKLKHPTAKMAMNSQIAQLVIVLGVMQLSKKFDWEDPQTVFYARTLYTVSNVIIFAIYTWIGWGISKKNDLTTLKYVEPASPMGGSTTEKVITTTNRDYDSAELAKLRKSQLTGVAMMAVMHFYFKFSQPLLIQSILPIKSALESKLAQIYVLNRPEVGDLARPWKVASMFGAAAEGPKTDKASIKAAEKKAGVGKKDE</sequence>
<protein>
    <recommendedName>
        <fullName evidence="5">Inorganic phosphate transporter Pho88</fullName>
    </recommendedName>
</protein>
<dbReference type="InterPro" id="IPR012098">
    <property type="entry name" value="SND3_fun"/>
</dbReference>
<proteinExistence type="predicted"/>
<dbReference type="AlphaFoldDB" id="A0A0E9N8T0"/>
<accession>A0A0E9N8T0</accession>
<dbReference type="STRING" id="698492.A0A0E9N8T0"/>
<reference evidence="3 4" key="1">
    <citation type="journal article" date="2011" name="J. Gen. Appl. Microbiol.">
        <title>Draft genome sequencing of the enigmatic yeast Saitoella complicata.</title>
        <authorList>
            <person name="Nishida H."/>
            <person name="Hamamoto M."/>
            <person name="Sugiyama J."/>
        </authorList>
    </citation>
    <scope>NUCLEOTIDE SEQUENCE [LARGE SCALE GENOMIC DNA]</scope>
    <source>
        <strain evidence="3 4">NRRL Y-17804</strain>
    </source>
</reference>
<keyword evidence="2" id="KW-0812">Transmembrane</keyword>
<feature type="compositionally biased region" description="Polar residues" evidence="1">
    <location>
        <begin position="43"/>
        <end position="55"/>
    </location>
</feature>
<reference evidence="3 4" key="2">
    <citation type="journal article" date="2014" name="J. Gen. Appl. Microbiol.">
        <title>The early diverging ascomycetous budding yeast Saitoella complicata has three histone deacetylases belonging to the Clr6, Hos2, and Rpd3 lineages.</title>
        <authorList>
            <person name="Nishida H."/>
            <person name="Matsumoto T."/>
            <person name="Kondo S."/>
            <person name="Hamamoto M."/>
            <person name="Yoshikawa H."/>
        </authorList>
    </citation>
    <scope>NUCLEOTIDE SEQUENCE [LARGE SCALE GENOMIC DNA]</scope>
    <source>
        <strain evidence="3 4">NRRL Y-17804</strain>
    </source>
</reference>
<keyword evidence="2" id="KW-0472">Membrane</keyword>
<organism evidence="3 4">
    <name type="scientific">Saitoella complicata (strain BCRC 22490 / CBS 7301 / JCM 7358 / NBRC 10748 / NRRL Y-17804)</name>
    <dbReference type="NCBI Taxonomy" id="698492"/>
    <lineage>
        <taxon>Eukaryota</taxon>
        <taxon>Fungi</taxon>
        <taxon>Dikarya</taxon>
        <taxon>Ascomycota</taxon>
        <taxon>Taphrinomycotina</taxon>
        <taxon>Taphrinomycotina incertae sedis</taxon>
        <taxon>Saitoella</taxon>
    </lineage>
</organism>